<comment type="caution">
    <text evidence="14">The sequence shown here is derived from an EMBL/GenBank/DDBJ whole genome shotgun (WGS) entry which is preliminary data.</text>
</comment>
<feature type="domain" description="Pectinesterase catalytic" evidence="13">
    <location>
        <begin position="49"/>
        <end position="333"/>
    </location>
</feature>
<comment type="catalytic activity">
    <reaction evidence="9 12">
        <text>[(1-&gt;4)-alpha-D-galacturonosyl methyl ester](n) + n H2O = [(1-&gt;4)-alpha-D-galacturonosyl](n) + n methanol + n H(+)</text>
        <dbReference type="Rhea" id="RHEA:22380"/>
        <dbReference type="Rhea" id="RHEA-COMP:14570"/>
        <dbReference type="Rhea" id="RHEA-COMP:14573"/>
        <dbReference type="ChEBI" id="CHEBI:15377"/>
        <dbReference type="ChEBI" id="CHEBI:15378"/>
        <dbReference type="ChEBI" id="CHEBI:17790"/>
        <dbReference type="ChEBI" id="CHEBI:140522"/>
        <dbReference type="ChEBI" id="CHEBI:140523"/>
        <dbReference type="EC" id="3.1.1.11"/>
    </reaction>
</comment>
<evidence type="ECO:0000259" key="13">
    <source>
        <dbReference type="Pfam" id="PF01095"/>
    </source>
</evidence>
<dbReference type="Proteomes" id="UP000289738">
    <property type="component" value="Chromosome B10"/>
</dbReference>
<keyword evidence="6 12" id="KW-0378">Hydrolase</keyword>
<proteinExistence type="inferred from homology"/>
<comment type="pathway">
    <text evidence="2 12">Glycan metabolism; pectin degradation; 2-dehydro-3-deoxy-D-gluconate from pectin: step 1/5.</text>
</comment>
<reference evidence="14 15" key="1">
    <citation type="submission" date="2019-01" db="EMBL/GenBank/DDBJ databases">
        <title>Sequencing of cultivated peanut Arachis hypogaea provides insights into genome evolution and oil improvement.</title>
        <authorList>
            <person name="Chen X."/>
        </authorList>
    </citation>
    <scope>NUCLEOTIDE SEQUENCE [LARGE SCALE GENOMIC DNA]</scope>
    <source>
        <strain evidence="15">cv. Fuhuasheng</strain>
        <tissue evidence="14">Leaves</tissue>
    </source>
</reference>
<evidence type="ECO:0000256" key="2">
    <source>
        <dbReference type="ARBA" id="ARBA00005184"/>
    </source>
</evidence>
<comment type="similarity">
    <text evidence="3">Belongs to the pectinesterase family.</text>
</comment>
<dbReference type="Pfam" id="PF01095">
    <property type="entry name" value="Pectinesterase"/>
    <property type="match status" value="1"/>
</dbReference>
<dbReference type="GO" id="GO:0042545">
    <property type="term" value="P:cell wall modification"/>
    <property type="evidence" value="ECO:0007669"/>
    <property type="project" value="UniProtKB-UniRule"/>
</dbReference>
<dbReference type="PANTHER" id="PTHR31321:SF76">
    <property type="entry name" value="PECTINESTERASE 10-RELATED"/>
    <property type="match status" value="1"/>
</dbReference>
<keyword evidence="7 12" id="KW-0063">Aspartyl esterase</keyword>
<evidence type="ECO:0000256" key="3">
    <source>
        <dbReference type="ARBA" id="ARBA00008891"/>
    </source>
</evidence>
<gene>
    <name evidence="14" type="ORF">Ahy_B10g106317</name>
</gene>
<organism evidence="14 15">
    <name type="scientific">Arachis hypogaea</name>
    <name type="common">Peanut</name>
    <dbReference type="NCBI Taxonomy" id="3818"/>
    <lineage>
        <taxon>Eukaryota</taxon>
        <taxon>Viridiplantae</taxon>
        <taxon>Streptophyta</taxon>
        <taxon>Embryophyta</taxon>
        <taxon>Tracheophyta</taxon>
        <taxon>Spermatophyta</taxon>
        <taxon>Magnoliopsida</taxon>
        <taxon>eudicotyledons</taxon>
        <taxon>Gunneridae</taxon>
        <taxon>Pentapetalae</taxon>
        <taxon>rosids</taxon>
        <taxon>fabids</taxon>
        <taxon>Fabales</taxon>
        <taxon>Fabaceae</taxon>
        <taxon>Papilionoideae</taxon>
        <taxon>50 kb inversion clade</taxon>
        <taxon>dalbergioids sensu lato</taxon>
        <taxon>Dalbergieae</taxon>
        <taxon>Pterocarpus clade</taxon>
        <taxon>Arachis</taxon>
    </lineage>
</organism>
<evidence type="ECO:0000313" key="15">
    <source>
        <dbReference type="Proteomes" id="UP000289738"/>
    </source>
</evidence>
<evidence type="ECO:0000256" key="4">
    <source>
        <dbReference type="ARBA" id="ARBA00013229"/>
    </source>
</evidence>
<dbReference type="UniPathway" id="UPA00545">
    <property type="reaction ID" value="UER00823"/>
</dbReference>
<dbReference type="EC" id="3.1.1.11" evidence="4 12"/>
<evidence type="ECO:0000313" key="14">
    <source>
        <dbReference type="EMBL" id="RYQ86680.1"/>
    </source>
</evidence>
<evidence type="ECO:0000256" key="12">
    <source>
        <dbReference type="RuleBase" id="RU000589"/>
    </source>
</evidence>
<dbReference type="GO" id="GO:0045490">
    <property type="term" value="P:pectin catabolic process"/>
    <property type="evidence" value="ECO:0007669"/>
    <property type="project" value="UniProtKB-UniRule"/>
</dbReference>
<sequence>MCFPSLSCLCKIAIVMLVGGLGEEEIAKAQFHQRNHGDIHNKLLPYLTVSVDQSGHANFSTIQSAIDSVPSNNKHWVLINVRAGIYREKLKIPYEKPYIILKGEGKRNTLVDWDDHATTSQSPTFSTMADNVVVKSISFRNSYNNPRNSNPIEPAVAVMVSGDKSYFYDVGFFCLQDTLWDDQGRHYYKFCTIEGAVDFIFGAGQSLYEGCSISVIGASLDPGYVGFITAQGRTNSNDANGFVFKNCKIFGNGTTFLGRPWRGYARVLFYNTSMSNVILPTGWDPWNFNHHENRVTFAEYKNFGPGSNISLRVKWSKKLSLATIKSMISTKFIDNEGWLKAQDF</sequence>
<keyword evidence="12" id="KW-0732">Signal</keyword>
<evidence type="ECO:0000256" key="1">
    <source>
        <dbReference type="ARBA" id="ARBA00004191"/>
    </source>
</evidence>
<dbReference type="Gene3D" id="2.160.20.10">
    <property type="entry name" value="Single-stranded right-handed beta-helix, Pectin lyase-like"/>
    <property type="match status" value="1"/>
</dbReference>
<evidence type="ECO:0000256" key="10">
    <source>
        <dbReference type="ARBA" id="ARBA00057335"/>
    </source>
</evidence>
<dbReference type="EMBL" id="SDMP01000020">
    <property type="protein sequence ID" value="RYQ86680.1"/>
    <property type="molecule type" value="Genomic_DNA"/>
</dbReference>
<feature type="chain" id="PRO_5018815470" description="Pectinesterase" evidence="12">
    <location>
        <begin position="23"/>
        <end position="344"/>
    </location>
</feature>
<evidence type="ECO:0000256" key="7">
    <source>
        <dbReference type="ARBA" id="ARBA00023085"/>
    </source>
</evidence>
<keyword evidence="5" id="KW-0134">Cell wall</keyword>
<feature type="active site" evidence="11">
    <location>
        <position position="198"/>
    </location>
</feature>
<keyword evidence="8" id="KW-0325">Glycoprotein</keyword>
<dbReference type="InterPro" id="IPR000070">
    <property type="entry name" value="Pectinesterase_cat"/>
</dbReference>
<feature type="signal peptide" evidence="12">
    <location>
        <begin position="1"/>
        <end position="22"/>
    </location>
</feature>
<comment type="subcellular location">
    <subcellularLocation>
        <location evidence="1">Secreted</location>
        <location evidence="1">Cell wall</location>
    </subcellularLocation>
</comment>
<dbReference type="InterPro" id="IPR011050">
    <property type="entry name" value="Pectin_lyase_fold/virulence"/>
</dbReference>
<dbReference type="InterPro" id="IPR012334">
    <property type="entry name" value="Pectin_lyas_fold"/>
</dbReference>
<name>A0A444XAH5_ARAHY</name>
<accession>A0A444XAH5</accession>
<comment type="function">
    <text evidence="10">Acts in the modification of cell walls via demethylesterification of cell wall pectin.</text>
</comment>
<evidence type="ECO:0000256" key="11">
    <source>
        <dbReference type="PROSITE-ProRule" id="PRU10040"/>
    </source>
</evidence>
<keyword evidence="15" id="KW-1185">Reference proteome</keyword>
<dbReference type="PANTHER" id="PTHR31321">
    <property type="entry name" value="ACYL-COA THIOESTER HYDROLASE YBHC-RELATED"/>
    <property type="match status" value="1"/>
</dbReference>
<keyword evidence="5" id="KW-0964">Secreted</keyword>
<evidence type="ECO:0000256" key="8">
    <source>
        <dbReference type="ARBA" id="ARBA00023180"/>
    </source>
</evidence>
<dbReference type="InterPro" id="IPR033131">
    <property type="entry name" value="Pectinesterase_Asp_AS"/>
</dbReference>
<dbReference type="AlphaFoldDB" id="A0A444XAH5"/>
<dbReference type="STRING" id="3818.A0A444XAH5"/>
<evidence type="ECO:0000256" key="6">
    <source>
        <dbReference type="ARBA" id="ARBA00022801"/>
    </source>
</evidence>
<evidence type="ECO:0000256" key="9">
    <source>
        <dbReference type="ARBA" id="ARBA00047928"/>
    </source>
</evidence>
<dbReference type="FunFam" id="2.160.20.10:FF:000013">
    <property type="entry name" value="Pectinesterase"/>
    <property type="match status" value="1"/>
</dbReference>
<protein>
    <recommendedName>
        <fullName evidence="4 12">Pectinesterase</fullName>
        <ecNumber evidence="4 12">3.1.1.11</ecNumber>
    </recommendedName>
</protein>
<dbReference type="GO" id="GO:0030599">
    <property type="term" value="F:pectinesterase activity"/>
    <property type="evidence" value="ECO:0007669"/>
    <property type="project" value="UniProtKB-UniRule"/>
</dbReference>
<evidence type="ECO:0000256" key="5">
    <source>
        <dbReference type="ARBA" id="ARBA00022512"/>
    </source>
</evidence>
<dbReference type="PROSITE" id="PS00503">
    <property type="entry name" value="PECTINESTERASE_2"/>
    <property type="match status" value="1"/>
</dbReference>
<dbReference type="SUPFAM" id="SSF51126">
    <property type="entry name" value="Pectin lyase-like"/>
    <property type="match status" value="1"/>
</dbReference>